<dbReference type="EMBL" id="JABAIM010000001">
    <property type="protein sequence ID" value="NLR74348.1"/>
    <property type="molecule type" value="Genomic_DNA"/>
</dbReference>
<comment type="caution">
    <text evidence="7">The sequence shown here is derived from an EMBL/GenBank/DDBJ whole genome shotgun (WGS) entry which is preliminary data.</text>
</comment>
<dbReference type="InterPro" id="IPR050723">
    <property type="entry name" value="CFA/CMAS"/>
</dbReference>
<gene>
    <name evidence="7" type="ORF">HF682_04165</name>
</gene>
<dbReference type="GO" id="GO:0008610">
    <property type="term" value="P:lipid biosynthetic process"/>
    <property type="evidence" value="ECO:0007669"/>
    <property type="project" value="InterPro"/>
</dbReference>
<evidence type="ECO:0000313" key="7">
    <source>
        <dbReference type="EMBL" id="NLR74348.1"/>
    </source>
</evidence>
<protein>
    <submittedName>
        <fullName evidence="7">Class I SAM-dependent methyltransferase</fullName>
    </submittedName>
</protein>
<dbReference type="CDD" id="cd02440">
    <property type="entry name" value="AdoMet_MTases"/>
    <property type="match status" value="1"/>
</dbReference>
<dbReference type="Proteomes" id="UP000587991">
    <property type="component" value="Unassembled WGS sequence"/>
</dbReference>
<evidence type="ECO:0000256" key="2">
    <source>
        <dbReference type="ARBA" id="ARBA00022603"/>
    </source>
</evidence>
<proteinExistence type="inferred from homology"/>
<evidence type="ECO:0000256" key="4">
    <source>
        <dbReference type="ARBA" id="ARBA00022691"/>
    </source>
</evidence>
<keyword evidence="5" id="KW-0443">Lipid metabolism</keyword>
<keyword evidence="2 7" id="KW-0489">Methyltransferase</keyword>
<keyword evidence="3 7" id="KW-0808">Transferase</keyword>
<dbReference type="Pfam" id="PF02353">
    <property type="entry name" value="CMAS"/>
    <property type="match status" value="1"/>
</dbReference>
<comment type="similarity">
    <text evidence="1">Belongs to the CFA/CMAS family.</text>
</comment>
<dbReference type="GO" id="GO:0032259">
    <property type="term" value="P:methylation"/>
    <property type="evidence" value="ECO:0007669"/>
    <property type="project" value="UniProtKB-KW"/>
</dbReference>
<reference evidence="7 8" key="1">
    <citation type="submission" date="2020-04" db="EMBL/GenBank/DDBJ databases">
        <title>Draft genome of Leeia sp. IMCC25680.</title>
        <authorList>
            <person name="Song J."/>
            <person name="Cho J.-C."/>
        </authorList>
    </citation>
    <scope>NUCLEOTIDE SEQUENCE [LARGE SCALE GENOMIC DNA]</scope>
    <source>
        <strain evidence="7 8">IMCC25680</strain>
    </source>
</reference>
<dbReference type="InterPro" id="IPR003333">
    <property type="entry name" value="CMAS"/>
</dbReference>
<dbReference type="PIRSF" id="PIRSF003085">
    <property type="entry name" value="CMAS"/>
    <property type="match status" value="1"/>
</dbReference>
<dbReference type="InterPro" id="IPR029063">
    <property type="entry name" value="SAM-dependent_MTases_sf"/>
</dbReference>
<evidence type="ECO:0000256" key="5">
    <source>
        <dbReference type="ARBA" id="ARBA00023098"/>
    </source>
</evidence>
<dbReference type="PANTHER" id="PTHR43667:SF2">
    <property type="entry name" value="FATTY ACID C-METHYL TRANSFERASE"/>
    <property type="match status" value="1"/>
</dbReference>
<feature type="active site" evidence="6">
    <location>
        <position position="381"/>
    </location>
</feature>
<dbReference type="GO" id="GO:0008168">
    <property type="term" value="F:methyltransferase activity"/>
    <property type="evidence" value="ECO:0007669"/>
    <property type="project" value="UniProtKB-KW"/>
</dbReference>
<keyword evidence="4" id="KW-0949">S-adenosyl-L-methionine</keyword>
<dbReference type="AlphaFoldDB" id="A0A847SB83"/>
<evidence type="ECO:0000313" key="8">
    <source>
        <dbReference type="Proteomes" id="UP000587991"/>
    </source>
</evidence>
<sequence length="402" mass="45863">MPLSRAINLPYRMLPPFARLLLNRLKRLQHGSLQLHTPEGDTLRLGQHGAAPEAELTVHDWSACRKLLLSGDIGFAEAYRDGLVDSPDLTALLRLALRNEAALRTTLSGSLPARWWYALKHRLRRNSKSGSRRNIHAHYDLGNTFYQLWLDSSWTYSSAWFNGDCTQSLSQAQAAKYQRICDVLQLRPGMRVLEIGCGWGGFAEHAAQQGIAVHGITLSEAQLAFARQRLADYPQVTLALQDYRDLSGQYDAIVSIEMFEAVGEAYWRDYFHTLQRLLKPGAQALVQSITIDDRHYDRYRSRSDFIQEFIFPGGMLPSCKRFESTAAQCGLQTLNRLDFGPDYAETLRRWREGFEHTLLATRQLGFDEAFIRIWRLYYCYCEAGFDEGRTGVSQFLLQAQPA</sequence>
<dbReference type="SUPFAM" id="SSF53335">
    <property type="entry name" value="S-adenosyl-L-methionine-dependent methyltransferases"/>
    <property type="match status" value="1"/>
</dbReference>
<name>A0A847SB83_9NEIS</name>
<evidence type="ECO:0000256" key="6">
    <source>
        <dbReference type="PIRSR" id="PIRSR003085-1"/>
    </source>
</evidence>
<organism evidence="7 8">
    <name type="scientific">Leeia aquatica</name>
    <dbReference type="NCBI Taxonomy" id="2725557"/>
    <lineage>
        <taxon>Bacteria</taxon>
        <taxon>Pseudomonadati</taxon>
        <taxon>Pseudomonadota</taxon>
        <taxon>Betaproteobacteria</taxon>
        <taxon>Neisseriales</taxon>
        <taxon>Leeiaceae</taxon>
        <taxon>Leeia</taxon>
    </lineage>
</organism>
<keyword evidence="8" id="KW-1185">Reference proteome</keyword>
<evidence type="ECO:0000256" key="3">
    <source>
        <dbReference type="ARBA" id="ARBA00022679"/>
    </source>
</evidence>
<dbReference type="PANTHER" id="PTHR43667">
    <property type="entry name" value="CYCLOPROPANE-FATTY-ACYL-PHOSPHOLIPID SYNTHASE"/>
    <property type="match status" value="1"/>
</dbReference>
<accession>A0A847SB83</accession>
<evidence type="ECO:0000256" key="1">
    <source>
        <dbReference type="ARBA" id="ARBA00010815"/>
    </source>
</evidence>
<dbReference type="Gene3D" id="3.40.50.150">
    <property type="entry name" value="Vaccinia Virus protein VP39"/>
    <property type="match status" value="1"/>
</dbReference>
<dbReference type="RefSeq" id="WP_168875969.1">
    <property type="nucleotide sequence ID" value="NZ_JABAIM010000001.1"/>
</dbReference>